<name>A0A364NZ86_9PROT</name>
<proteinExistence type="predicted"/>
<dbReference type="EMBL" id="PGTO01000005">
    <property type="protein sequence ID" value="RAU22320.1"/>
    <property type="molecule type" value="Genomic_DNA"/>
</dbReference>
<dbReference type="InterPro" id="IPR002871">
    <property type="entry name" value="NIF_FeS_clus_asmbl_NifU_N"/>
</dbReference>
<dbReference type="CDD" id="cd06664">
    <property type="entry name" value="IscU_like"/>
    <property type="match status" value="1"/>
</dbReference>
<evidence type="ECO:0000313" key="3">
    <source>
        <dbReference type="Proteomes" id="UP000251075"/>
    </source>
</evidence>
<dbReference type="Pfam" id="PF01592">
    <property type="entry name" value="NifU_N"/>
    <property type="match status" value="1"/>
</dbReference>
<dbReference type="GO" id="GO:0051536">
    <property type="term" value="F:iron-sulfur cluster binding"/>
    <property type="evidence" value="ECO:0007669"/>
    <property type="project" value="InterPro"/>
</dbReference>
<dbReference type="Gene3D" id="3.90.1010.10">
    <property type="match status" value="1"/>
</dbReference>
<dbReference type="Proteomes" id="UP000251075">
    <property type="component" value="Unassembled WGS sequence"/>
</dbReference>
<dbReference type="GO" id="GO:0016226">
    <property type="term" value="P:iron-sulfur cluster assembly"/>
    <property type="evidence" value="ECO:0007669"/>
    <property type="project" value="InterPro"/>
</dbReference>
<feature type="domain" description="NIF system FeS cluster assembly NifU N-terminal" evidence="1">
    <location>
        <begin position="25"/>
        <end position="93"/>
    </location>
</feature>
<dbReference type="GO" id="GO:0005506">
    <property type="term" value="F:iron ion binding"/>
    <property type="evidence" value="ECO:0007669"/>
    <property type="project" value="InterPro"/>
</dbReference>
<sequence length="133" mass="13657">MSELYQQAIKDLAAKGSERLAVPDASSTLDNPLCGDKVTLDVTTADGRIVALGHVTKGCLLCKAAATVAAEQAPGLPVAQAAALADQVRAMLKGGDAPALAGLEPFLAVRPHKSRHDCVLLPFKALAKALASF</sequence>
<gene>
    <name evidence="2" type="ORF">CU669_09375</name>
</gene>
<dbReference type="RefSeq" id="WP_112144002.1">
    <property type="nucleotide sequence ID" value="NZ_PGTO01000005.1"/>
</dbReference>
<evidence type="ECO:0000259" key="1">
    <source>
        <dbReference type="Pfam" id="PF01592"/>
    </source>
</evidence>
<dbReference type="SUPFAM" id="SSF82649">
    <property type="entry name" value="SufE/NifU"/>
    <property type="match status" value="1"/>
</dbReference>
<organism evidence="2 3">
    <name type="scientific">Paramagnetospirillum kuznetsovii</name>
    <dbReference type="NCBI Taxonomy" id="2053833"/>
    <lineage>
        <taxon>Bacteria</taxon>
        <taxon>Pseudomonadati</taxon>
        <taxon>Pseudomonadota</taxon>
        <taxon>Alphaproteobacteria</taxon>
        <taxon>Rhodospirillales</taxon>
        <taxon>Magnetospirillaceae</taxon>
        <taxon>Paramagnetospirillum</taxon>
    </lineage>
</organism>
<evidence type="ECO:0000313" key="2">
    <source>
        <dbReference type="EMBL" id="RAU22320.1"/>
    </source>
</evidence>
<protein>
    <submittedName>
        <fullName evidence="2">Iron-sulfur cluster assembly scaffold protein</fullName>
    </submittedName>
</protein>
<dbReference type="OrthoDB" id="9804157at2"/>
<comment type="caution">
    <text evidence="2">The sequence shown here is derived from an EMBL/GenBank/DDBJ whole genome shotgun (WGS) entry which is preliminary data.</text>
</comment>
<accession>A0A364NZ86</accession>
<reference evidence="2 3" key="1">
    <citation type="submission" date="2017-11" db="EMBL/GenBank/DDBJ databases">
        <title>Draft genome sequence of magnetotactic bacterium Magnetospirillum kuznetsovii LBB-42.</title>
        <authorList>
            <person name="Grouzdev D.S."/>
            <person name="Rysina M.S."/>
            <person name="Baslerov R.V."/>
            <person name="Koziaeva V."/>
        </authorList>
    </citation>
    <scope>NUCLEOTIDE SEQUENCE [LARGE SCALE GENOMIC DNA]</scope>
    <source>
        <strain evidence="2 3">LBB-42</strain>
    </source>
</reference>
<dbReference type="AlphaFoldDB" id="A0A364NZ86"/>
<keyword evidence="3" id="KW-1185">Reference proteome</keyword>